<accession>A0A6N3BAW4</accession>
<sequence>MEKKGTESKSFEPCETDKFKPNCEPEKSAEIEVRCTNISNAKCVGILAEKIFDCVYLDVLQFSDKEEVFAIDNFCEIETGENSHYRVGDCVSIDDISLCYDNIGIKDDDTIGECDYCDHDSLGEGNILVRYDMTNKVFTAVPGTEVEVDNIPDLMPEEAKETCRCMPYTVNLYDEFESFITRCKCNREQGEGAIPKSRVFKQGIRYFVNNLKVKIRGRIGNKPFTATKDYLYYGDVYGCGPKISVNPVEITKKDTLGNGEGCGYDVGLNFTPINLYGRVSVPNDCRAVKSNIKLELCLSAECIETSERYGDYGEGYIRAIVGYSFLVNHNMRHTTSEELAVFTNPKGIECHDTSRKSDCVEEKDETNGKDTCKRPNKCKCKK</sequence>
<evidence type="ECO:0000313" key="2">
    <source>
        <dbReference type="EMBL" id="VYT98856.1"/>
    </source>
</evidence>
<protein>
    <submittedName>
        <fullName evidence="2">Uncharacterized protein</fullName>
    </submittedName>
</protein>
<dbReference type="AlphaFoldDB" id="A0A6N3BAW4"/>
<proteinExistence type="predicted"/>
<organism evidence="2">
    <name type="scientific">Clostridium paraputrificum</name>
    <dbReference type="NCBI Taxonomy" id="29363"/>
    <lineage>
        <taxon>Bacteria</taxon>
        <taxon>Bacillati</taxon>
        <taxon>Bacillota</taxon>
        <taxon>Clostridia</taxon>
        <taxon>Eubacteriales</taxon>
        <taxon>Clostridiaceae</taxon>
        <taxon>Clostridium</taxon>
    </lineage>
</organism>
<gene>
    <name evidence="2" type="ORF">CPLFYP93_01098</name>
</gene>
<evidence type="ECO:0000256" key="1">
    <source>
        <dbReference type="SAM" id="MobiDB-lite"/>
    </source>
</evidence>
<dbReference type="EMBL" id="CACRTV010000033">
    <property type="protein sequence ID" value="VYT98856.1"/>
    <property type="molecule type" value="Genomic_DNA"/>
</dbReference>
<dbReference type="RefSeq" id="WP_156560095.1">
    <property type="nucleotide sequence ID" value="NZ_CACRTV010000033.1"/>
</dbReference>
<reference evidence="2" key="1">
    <citation type="submission" date="2019-11" db="EMBL/GenBank/DDBJ databases">
        <authorList>
            <person name="Feng L."/>
        </authorList>
    </citation>
    <scope>NUCLEOTIDE SEQUENCE</scope>
    <source>
        <strain evidence="2">CParaputrificumLFYP93</strain>
    </source>
</reference>
<name>A0A6N3BAW4_9CLOT</name>
<feature type="region of interest" description="Disordered" evidence="1">
    <location>
        <begin position="1"/>
        <end position="21"/>
    </location>
</feature>